<proteinExistence type="inferred from homology"/>
<gene>
    <name evidence="7" type="ORF">E3P86_01698</name>
</gene>
<evidence type="ECO:0000313" key="7">
    <source>
        <dbReference type="EMBL" id="TIB38325.1"/>
    </source>
</evidence>
<dbReference type="PANTHER" id="PTHR45625">
    <property type="entry name" value="PEPTIDYL-PROLYL CIS-TRANS ISOMERASE-RELATED"/>
    <property type="match status" value="1"/>
</dbReference>
<sequence length="478" mass="54361">MSSIYNLEPYTNGKVLLQTTVGDIELELWGKECPKAVRNFIALSLEGYYDNCIFHRVVPEFIVQSGDPTGTGTRGESFFGEPFETEPHQRLRFNRRGLVGMAHSVDPDTAERDNRGRILRTNTSQFFITMASTPELTGTNTLFGRIVGDTIFNALKIGSYETDSNEKPLYPPKIKSIKILINPFDDIVPRITRAERISQSRAKEERQKERTEEMAKLGRKKAKKNTKLLSFGEEEETDEQPVQPSKIKSSHDLLDDNTLLKEVDTGRSGKGYIEKSETEEKQSSNRDKSIENKPKKTPDLSSIRKQYTENTDTDLKESIRHTEDAIQSIKGGNKGDEGKATKKEPNDDYTAMLSSYKNKNKNATKANKKINTLDRLKAFKEGLKGVSVQDEPGDKKVEDNVNTPIDAPYDYDKDDDDDPNWMNHQLHSSQTDRLQDDQARRAEVDYDVIDPRQFKRARKHENPNSDIRGRSGGAYSRR</sequence>
<feature type="compositionally biased region" description="Polar residues" evidence="5">
    <location>
        <begin position="299"/>
        <end position="310"/>
    </location>
</feature>
<feature type="compositionally biased region" description="Basic and acidic residues" evidence="5">
    <location>
        <begin position="433"/>
        <end position="453"/>
    </location>
</feature>
<feature type="region of interest" description="Disordered" evidence="5">
    <location>
        <begin position="198"/>
        <end position="349"/>
    </location>
</feature>
<evidence type="ECO:0000256" key="3">
    <source>
        <dbReference type="ARBA" id="ARBA00023242"/>
    </source>
</evidence>
<feature type="compositionally biased region" description="Basic residues" evidence="5">
    <location>
        <begin position="217"/>
        <end position="226"/>
    </location>
</feature>
<comment type="caution">
    <text evidence="7">The sequence shown here is derived from an EMBL/GenBank/DDBJ whole genome shotgun (WGS) entry which is preliminary data.</text>
</comment>
<organism evidence="7 8">
    <name type="scientific">Wallemia ichthyophaga</name>
    <dbReference type="NCBI Taxonomy" id="245174"/>
    <lineage>
        <taxon>Eukaryota</taxon>
        <taxon>Fungi</taxon>
        <taxon>Dikarya</taxon>
        <taxon>Basidiomycota</taxon>
        <taxon>Wallemiomycotina</taxon>
        <taxon>Wallemiomycetes</taxon>
        <taxon>Wallemiales</taxon>
        <taxon>Wallemiaceae</taxon>
        <taxon>Wallemia</taxon>
    </lineage>
</organism>
<dbReference type="InterPro" id="IPR029000">
    <property type="entry name" value="Cyclophilin-like_dom_sf"/>
</dbReference>
<feature type="compositionally biased region" description="Basic and acidic residues" evidence="5">
    <location>
        <begin position="460"/>
        <end position="469"/>
    </location>
</feature>
<reference evidence="7 8" key="1">
    <citation type="submission" date="2019-03" db="EMBL/GenBank/DDBJ databases">
        <title>Sequencing 23 genomes of Wallemia ichthyophaga.</title>
        <authorList>
            <person name="Gostincar C."/>
        </authorList>
    </citation>
    <scope>NUCLEOTIDE SEQUENCE [LARGE SCALE GENOMIC DNA]</scope>
    <source>
        <strain evidence="7 8">EXF-6200</strain>
    </source>
</reference>
<feature type="compositionally biased region" description="Basic and acidic residues" evidence="5">
    <location>
        <begin position="333"/>
        <end position="346"/>
    </location>
</feature>
<dbReference type="CDD" id="cd01925">
    <property type="entry name" value="cyclophilin_CeCYP16-like"/>
    <property type="match status" value="1"/>
</dbReference>
<dbReference type="Proteomes" id="UP000310689">
    <property type="component" value="Unassembled WGS sequence"/>
</dbReference>
<feature type="compositionally biased region" description="Basic and acidic residues" evidence="5">
    <location>
        <begin position="313"/>
        <end position="324"/>
    </location>
</feature>
<dbReference type="Pfam" id="PF00160">
    <property type="entry name" value="Pro_isomerase"/>
    <property type="match status" value="1"/>
</dbReference>
<keyword evidence="3" id="KW-0539">Nucleus</keyword>
<accession>A0A4T0JDK7</accession>
<dbReference type="EMBL" id="SPOI01000065">
    <property type="protein sequence ID" value="TIB38325.1"/>
    <property type="molecule type" value="Genomic_DNA"/>
</dbReference>
<dbReference type="GO" id="GO:0003755">
    <property type="term" value="F:peptidyl-prolyl cis-trans isomerase activity"/>
    <property type="evidence" value="ECO:0007669"/>
    <property type="project" value="UniProtKB-EC"/>
</dbReference>
<feature type="compositionally biased region" description="Basic and acidic residues" evidence="5">
    <location>
        <begin position="198"/>
        <end position="216"/>
    </location>
</feature>
<dbReference type="InterPro" id="IPR044666">
    <property type="entry name" value="Cyclophilin_A-like"/>
</dbReference>
<dbReference type="PRINTS" id="PR00153">
    <property type="entry name" value="CSAPPISMRASE"/>
</dbReference>
<comment type="subcellular location">
    <subcellularLocation>
        <location evidence="2">Nucleus</location>
    </subcellularLocation>
</comment>
<evidence type="ECO:0000256" key="1">
    <source>
        <dbReference type="ARBA" id="ARBA00000971"/>
    </source>
</evidence>
<evidence type="ECO:0000256" key="5">
    <source>
        <dbReference type="SAM" id="MobiDB-lite"/>
    </source>
</evidence>
<dbReference type="SUPFAM" id="SSF50891">
    <property type="entry name" value="Cyclophilin-like"/>
    <property type="match status" value="1"/>
</dbReference>
<evidence type="ECO:0000259" key="6">
    <source>
        <dbReference type="PROSITE" id="PS50072"/>
    </source>
</evidence>
<feature type="compositionally biased region" description="Polar residues" evidence="5">
    <location>
        <begin position="422"/>
        <end position="432"/>
    </location>
</feature>
<dbReference type="PROSITE" id="PS50072">
    <property type="entry name" value="CSA_PPIASE_2"/>
    <property type="match status" value="1"/>
</dbReference>
<protein>
    <recommendedName>
        <fullName evidence="6">PPIase cyclophilin-type domain-containing protein</fullName>
    </recommendedName>
</protein>
<dbReference type="AlphaFoldDB" id="A0A4T0JDK7"/>
<feature type="domain" description="PPIase cyclophilin-type" evidence="6">
    <location>
        <begin position="18"/>
        <end position="179"/>
    </location>
</feature>
<feature type="region of interest" description="Disordered" evidence="5">
    <location>
        <begin position="382"/>
        <end position="478"/>
    </location>
</feature>
<dbReference type="PANTHER" id="PTHR45625:SF6">
    <property type="entry name" value="SPLICEOSOME-ASSOCIATED PROTEIN CWC27 HOMOLOG"/>
    <property type="match status" value="1"/>
</dbReference>
<comment type="similarity">
    <text evidence="4">Belongs to the cyclophilin-type PPIase family. CWC27 subfamily.</text>
</comment>
<dbReference type="InterPro" id="IPR002130">
    <property type="entry name" value="Cyclophilin-type_PPIase_dom"/>
</dbReference>
<dbReference type="Gene3D" id="2.40.100.10">
    <property type="entry name" value="Cyclophilin-like"/>
    <property type="match status" value="1"/>
</dbReference>
<dbReference type="GO" id="GO:0071013">
    <property type="term" value="C:catalytic step 2 spliceosome"/>
    <property type="evidence" value="ECO:0007669"/>
    <property type="project" value="TreeGrafter"/>
</dbReference>
<evidence type="ECO:0000256" key="2">
    <source>
        <dbReference type="ARBA" id="ARBA00004123"/>
    </source>
</evidence>
<comment type="catalytic activity">
    <reaction evidence="1">
        <text>[protein]-peptidylproline (omega=180) = [protein]-peptidylproline (omega=0)</text>
        <dbReference type="Rhea" id="RHEA:16237"/>
        <dbReference type="Rhea" id="RHEA-COMP:10747"/>
        <dbReference type="Rhea" id="RHEA-COMP:10748"/>
        <dbReference type="ChEBI" id="CHEBI:83833"/>
        <dbReference type="ChEBI" id="CHEBI:83834"/>
        <dbReference type="EC" id="5.2.1.8"/>
    </reaction>
</comment>
<evidence type="ECO:0000256" key="4">
    <source>
        <dbReference type="ARBA" id="ARBA00038509"/>
    </source>
</evidence>
<evidence type="ECO:0000313" key="8">
    <source>
        <dbReference type="Proteomes" id="UP000310689"/>
    </source>
</evidence>
<feature type="compositionally biased region" description="Basic and acidic residues" evidence="5">
    <location>
        <begin position="249"/>
        <end position="298"/>
    </location>
</feature>
<name>A0A4T0JDK7_WALIC</name>